<dbReference type="InterPro" id="IPR000358">
    <property type="entry name" value="RNR_small_fam"/>
</dbReference>
<evidence type="ECO:0000313" key="2">
    <source>
        <dbReference type="Proteomes" id="UP001217089"/>
    </source>
</evidence>
<dbReference type="PANTHER" id="PTHR23409">
    <property type="entry name" value="RIBONUCLEOSIDE-DIPHOSPHATE REDUCTASE SMALL CHAIN"/>
    <property type="match status" value="1"/>
</dbReference>
<dbReference type="Proteomes" id="UP001217089">
    <property type="component" value="Unassembled WGS sequence"/>
</dbReference>
<name>A0ABQ9F3H2_TEGGR</name>
<evidence type="ECO:0000313" key="1">
    <source>
        <dbReference type="EMBL" id="KAJ8311949.1"/>
    </source>
</evidence>
<keyword evidence="2" id="KW-1185">Reference proteome</keyword>
<dbReference type="EMBL" id="JARBDR010000441">
    <property type="protein sequence ID" value="KAJ8311949.1"/>
    <property type="molecule type" value="Genomic_DNA"/>
</dbReference>
<organism evidence="1 2">
    <name type="scientific">Tegillarca granosa</name>
    <name type="common">Malaysian cockle</name>
    <name type="synonym">Anadara granosa</name>
    <dbReference type="NCBI Taxonomy" id="220873"/>
    <lineage>
        <taxon>Eukaryota</taxon>
        <taxon>Metazoa</taxon>
        <taxon>Spiralia</taxon>
        <taxon>Lophotrochozoa</taxon>
        <taxon>Mollusca</taxon>
        <taxon>Bivalvia</taxon>
        <taxon>Autobranchia</taxon>
        <taxon>Pteriomorphia</taxon>
        <taxon>Arcoida</taxon>
        <taxon>Arcoidea</taxon>
        <taxon>Arcidae</taxon>
        <taxon>Tegillarca</taxon>
    </lineage>
</organism>
<comment type="caution">
    <text evidence="1">The sequence shown here is derived from an EMBL/GenBank/DDBJ whole genome shotgun (WGS) entry which is preliminary data.</text>
</comment>
<proteinExistence type="predicted"/>
<dbReference type="PANTHER" id="PTHR23409:SF21">
    <property type="entry name" value="CAPSID PROTEIN"/>
    <property type="match status" value="1"/>
</dbReference>
<sequence>MSLLSKESFREAQPSELSLFELPPTQTAVERVVFEEHRPISTLSGMSLIKFHISGQNSMDYIDLKRSRLHVKAKIKTASNENMAASEKTGPVNLFFHATFGQIDVFLSGKLVPSNTNNYPYKAMFLTLLNYGEDAKSSQLLSQLFIEDEGGVMDDSDPAGGNTGLYERAKYTSESKTVDMSGPILHDLFCQDRFLLNQVDIQVRLYRTKPSFCIMSKETTPDYHVEIQDIVLEACKLKLNPAVIYGHAEILKTVTAKYPYTKTEVKMMSIPTGNVSFVWDNMFQGNAPSRVIIAFARSNAISGDYKKNPFNFLNLDITQLHLTCDGVTVQGSGPEKLNFSSSNGEIMVTPFINMFQTADMWGNNDGNNLTRKDFISGYTLFCFDLQPVFGQRSSFLKLLKKGNVRLEVQFGTALSETVSCIVYSETPA</sequence>
<reference evidence="1 2" key="1">
    <citation type="submission" date="2022-12" db="EMBL/GenBank/DDBJ databases">
        <title>Chromosome-level genome of Tegillarca granosa.</title>
        <authorList>
            <person name="Kim J."/>
        </authorList>
    </citation>
    <scope>NUCLEOTIDE SEQUENCE [LARGE SCALE GENOMIC DNA]</scope>
    <source>
        <strain evidence="1">Teg-2019</strain>
        <tissue evidence="1">Adductor muscle</tissue>
    </source>
</reference>
<accession>A0ABQ9F3H2</accession>
<protein>
    <submittedName>
        <fullName evidence="1">Uncharacterized protein</fullName>
    </submittedName>
</protein>
<gene>
    <name evidence="1" type="ORF">KUTeg_010502</name>
</gene>